<keyword evidence="13 19" id="KW-0376">Hydrogen peroxide</keyword>
<feature type="disulfide bond" evidence="18">
    <location>
        <begin position="92"/>
        <end position="295"/>
    </location>
</feature>
<evidence type="ECO:0000256" key="17">
    <source>
        <dbReference type="PIRSR" id="PIRSR600823-4"/>
    </source>
</evidence>
<evidence type="ECO:0000256" key="7">
    <source>
        <dbReference type="ARBA" id="ARBA00022723"/>
    </source>
</evidence>
<comment type="cofactor">
    <cofactor evidence="16 19">
        <name>Ca(2+)</name>
        <dbReference type="ChEBI" id="CHEBI:29108"/>
    </cofactor>
    <text evidence="16 19">Binds 2 calcium ions per subunit.</text>
</comment>
<dbReference type="Gene3D" id="1.10.420.10">
    <property type="entry name" value="Peroxidase, domain 2"/>
    <property type="match status" value="1"/>
</dbReference>
<dbReference type="AlphaFoldDB" id="A0AAV8P0Y1"/>
<dbReference type="InterPro" id="IPR019793">
    <property type="entry name" value="Peroxidases_heam-ligand_BS"/>
</dbReference>
<feature type="disulfide bond" evidence="18">
    <location>
        <begin position="70"/>
        <end position="75"/>
    </location>
</feature>
<keyword evidence="11 18" id="KW-1015">Disulfide bond</keyword>
<dbReference type="GO" id="GO:0042744">
    <property type="term" value="P:hydrogen peroxide catabolic process"/>
    <property type="evidence" value="ECO:0007669"/>
    <property type="project" value="UniProtKB-KW"/>
</dbReference>
<proteinExistence type="inferred from homology"/>
<dbReference type="PANTHER" id="PTHR31235">
    <property type="entry name" value="PEROXIDASE 25-RELATED"/>
    <property type="match status" value="1"/>
</dbReference>
<keyword evidence="9 19" id="KW-0560">Oxidoreductase</keyword>
<dbReference type="InterPro" id="IPR033905">
    <property type="entry name" value="Secretory_peroxidase"/>
</dbReference>
<evidence type="ECO:0000256" key="1">
    <source>
        <dbReference type="ARBA" id="ARBA00000189"/>
    </source>
</evidence>
<keyword evidence="4 19" id="KW-0964">Secreted</keyword>
<feature type="binding site" description="axial binding residue" evidence="16">
    <location>
        <position position="163"/>
    </location>
    <ligand>
        <name>heme b</name>
        <dbReference type="ChEBI" id="CHEBI:60344"/>
    </ligand>
    <ligandPart>
        <name>Fe</name>
        <dbReference type="ChEBI" id="CHEBI:18248"/>
    </ligandPart>
</feature>
<feature type="binding site" evidence="16">
    <location>
        <position position="225"/>
    </location>
    <ligand>
        <name>Ca(2+)</name>
        <dbReference type="ChEBI" id="CHEBI:29108"/>
        <label>2</label>
    </ligand>
</feature>
<dbReference type="GO" id="GO:0140825">
    <property type="term" value="F:lactoperoxidase activity"/>
    <property type="evidence" value="ECO:0007669"/>
    <property type="project" value="UniProtKB-EC"/>
</dbReference>
<sequence length="299" mass="31958">MASKTLSMLLASLAFSLLLTGSAEAQGLSLGYYSKACPNAEAIVLEEMTKVINVAPSLAGPLLRIHFHDCFVRGCDGVKAKLEKACPGVVSCADILALVARDVVVLSKGPYWPVPTGRRDGFASIANETKQLPPPTANITTLISMFASKGLSVKDLVVLSGGHTIGISHCAAFNDRLYNFTGKATPTDIDPTLDKYYLAKLRTICKPNDAVTFVEMDPGSFRTFDTGYYKLVAKNRGVFHSDEALLQHPLTKAYVLSHHAGASSSEFFKDFGDSMINMGNVGVLTGSAGEVRKTCSVVN</sequence>
<dbReference type="PROSITE" id="PS00435">
    <property type="entry name" value="PEROXIDASE_1"/>
    <property type="match status" value="1"/>
</dbReference>
<dbReference type="EMBL" id="JAQQAF010000009">
    <property type="protein sequence ID" value="KAJ8459070.1"/>
    <property type="molecule type" value="Genomic_DNA"/>
</dbReference>
<dbReference type="EC" id="1.11.1.7" evidence="19"/>
<dbReference type="SUPFAM" id="SSF48113">
    <property type="entry name" value="Heme-dependent peroxidases"/>
    <property type="match status" value="1"/>
</dbReference>
<evidence type="ECO:0000256" key="4">
    <source>
        <dbReference type="ARBA" id="ARBA00022525"/>
    </source>
</evidence>
<gene>
    <name evidence="21" type="ORF">OPV22_031996</name>
</gene>
<dbReference type="FunFam" id="1.10.420.10:FF:000008">
    <property type="entry name" value="Peroxidase"/>
    <property type="match status" value="1"/>
</dbReference>
<feature type="binding site" evidence="16">
    <location>
        <position position="69"/>
    </location>
    <ligand>
        <name>Ca(2+)</name>
        <dbReference type="ChEBI" id="CHEBI:29108"/>
        <label>1</label>
    </ligand>
</feature>
<accession>A0AAV8P0Y1</accession>
<keyword evidence="10 16" id="KW-0408">Iron</keyword>
<evidence type="ECO:0000256" key="13">
    <source>
        <dbReference type="ARBA" id="ARBA00023324"/>
    </source>
</evidence>
<evidence type="ECO:0000256" key="16">
    <source>
        <dbReference type="PIRSR" id="PIRSR600823-3"/>
    </source>
</evidence>
<evidence type="ECO:0000313" key="21">
    <source>
        <dbReference type="EMBL" id="KAJ8459070.1"/>
    </source>
</evidence>
<feature type="chain" id="PRO_5043113838" description="Peroxidase" evidence="19">
    <location>
        <begin position="26"/>
        <end position="299"/>
    </location>
</feature>
<dbReference type="InterPro" id="IPR002016">
    <property type="entry name" value="Haem_peroxidase"/>
</dbReference>
<keyword evidence="19" id="KW-0732">Signal</keyword>
<dbReference type="Proteomes" id="UP001222027">
    <property type="component" value="Unassembled WGS sequence"/>
</dbReference>
<feature type="active site" description="Proton acceptor" evidence="14">
    <location>
        <position position="68"/>
    </location>
</feature>
<evidence type="ECO:0000256" key="11">
    <source>
        <dbReference type="ARBA" id="ARBA00023157"/>
    </source>
</evidence>
<reference evidence="21 22" key="1">
    <citation type="submission" date="2022-12" db="EMBL/GenBank/DDBJ databases">
        <title>Chromosome-scale assembly of the Ensete ventricosum genome.</title>
        <authorList>
            <person name="Dussert Y."/>
            <person name="Stocks J."/>
            <person name="Wendawek A."/>
            <person name="Woldeyes F."/>
            <person name="Nichols R.A."/>
            <person name="Borrell J.S."/>
        </authorList>
    </citation>
    <scope>NUCLEOTIDE SEQUENCE [LARGE SCALE GENOMIC DNA]</scope>
    <source>
        <strain evidence="22">cv. Maze</strain>
        <tissue evidence="21">Seeds</tissue>
    </source>
</reference>
<evidence type="ECO:0000256" key="12">
    <source>
        <dbReference type="ARBA" id="ARBA00023180"/>
    </source>
</evidence>
<feature type="binding site" evidence="16">
    <location>
        <position position="164"/>
    </location>
    <ligand>
        <name>Ca(2+)</name>
        <dbReference type="ChEBI" id="CHEBI:29108"/>
        <label>2</label>
    </ligand>
</feature>
<comment type="function">
    <text evidence="2">Removal of H(2)O(2), oxidation of toxic reductants, biosynthesis and degradation of lignin, suberization, auxin catabolism, response to environmental stresses such as wounding, pathogen attack and oxidative stress. These functions might be dependent on each isozyme/isoform in each plant tissue.</text>
</comment>
<dbReference type="Gene3D" id="1.10.520.10">
    <property type="match status" value="2"/>
</dbReference>
<evidence type="ECO:0000256" key="9">
    <source>
        <dbReference type="ARBA" id="ARBA00023002"/>
    </source>
</evidence>
<evidence type="ECO:0000256" key="14">
    <source>
        <dbReference type="PIRSR" id="PIRSR600823-1"/>
    </source>
</evidence>
<evidence type="ECO:0000256" key="6">
    <source>
        <dbReference type="ARBA" id="ARBA00022617"/>
    </source>
</evidence>
<evidence type="ECO:0000256" key="10">
    <source>
        <dbReference type="ARBA" id="ARBA00023004"/>
    </source>
</evidence>
<comment type="caution">
    <text evidence="21">The sequence shown here is derived from an EMBL/GenBank/DDBJ whole genome shotgun (WGS) entry which is preliminary data.</text>
</comment>
<feature type="domain" description="Plant heme peroxidase family profile" evidence="20">
    <location>
        <begin position="27"/>
        <end position="299"/>
    </location>
</feature>
<dbReference type="GO" id="GO:0005576">
    <property type="term" value="C:extracellular region"/>
    <property type="evidence" value="ECO:0007669"/>
    <property type="project" value="UniProtKB-SubCell"/>
</dbReference>
<dbReference type="PROSITE" id="PS50873">
    <property type="entry name" value="PEROXIDASE_4"/>
    <property type="match status" value="1"/>
</dbReference>
<evidence type="ECO:0000256" key="5">
    <source>
        <dbReference type="ARBA" id="ARBA00022559"/>
    </source>
</evidence>
<feature type="binding site" evidence="15">
    <location>
        <position position="133"/>
    </location>
    <ligand>
        <name>substrate</name>
    </ligand>
</feature>
<keyword evidence="8 16" id="KW-0106">Calcium</keyword>
<comment type="similarity">
    <text evidence="3">Belongs to the peroxidase family. Ascorbate peroxidase subfamily.</text>
</comment>
<keyword evidence="12" id="KW-0325">Glycoprotein</keyword>
<feature type="binding site" evidence="16">
    <location>
        <position position="72"/>
    </location>
    <ligand>
        <name>Ca(2+)</name>
        <dbReference type="ChEBI" id="CHEBI:29108"/>
        <label>1</label>
    </ligand>
</feature>
<dbReference type="CDD" id="cd00693">
    <property type="entry name" value="secretory_peroxidase"/>
    <property type="match status" value="1"/>
</dbReference>
<evidence type="ECO:0000256" key="8">
    <source>
        <dbReference type="ARBA" id="ARBA00022837"/>
    </source>
</evidence>
<dbReference type="Pfam" id="PF00141">
    <property type="entry name" value="peroxidase"/>
    <property type="match status" value="1"/>
</dbReference>
<evidence type="ECO:0000256" key="15">
    <source>
        <dbReference type="PIRSR" id="PIRSR600823-2"/>
    </source>
</evidence>
<feature type="signal peptide" evidence="19">
    <location>
        <begin position="1"/>
        <end position="25"/>
    </location>
</feature>
<keyword evidence="7 16" id="KW-0479">Metal-binding</keyword>
<dbReference type="PROSITE" id="PS00436">
    <property type="entry name" value="PEROXIDASE_2"/>
    <property type="match status" value="1"/>
</dbReference>
<evidence type="ECO:0000256" key="2">
    <source>
        <dbReference type="ARBA" id="ARBA00002322"/>
    </source>
</evidence>
<evidence type="ECO:0000256" key="3">
    <source>
        <dbReference type="ARBA" id="ARBA00006873"/>
    </source>
</evidence>
<name>A0AAV8P0Y1_ENSVE</name>
<comment type="similarity">
    <text evidence="19">Belongs to the peroxidase family. Classical plant (class III) peroxidase subfamily.</text>
</comment>
<dbReference type="PRINTS" id="PR00458">
    <property type="entry name" value="PEROXIDASE"/>
</dbReference>
<comment type="catalytic activity">
    <reaction evidence="1 19">
        <text>2 a phenolic donor + H2O2 = 2 a phenolic radical donor + 2 H2O</text>
        <dbReference type="Rhea" id="RHEA:56136"/>
        <dbReference type="ChEBI" id="CHEBI:15377"/>
        <dbReference type="ChEBI" id="CHEBI:16240"/>
        <dbReference type="ChEBI" id="CHEBI:139520"/>
        <dbReference type="ChEBI" id="CHEBI:139521"/>
        <dbReference type="EC" id="1.11.1.7"/>
    </reaction>
</comment>
<evidence type="ECO:0000259" key="20">
    <source>
        <dbReference type="PROSITE" id="PS50873"/>
    </source>
</evidence>
<keyword evidence="6 19" id="KW-0349">Heme</keyword>
<dbReference type="GO" id="GO:0006979">
    <property type="term" value="P:response to oxidative stress"/>
    <property type="evidence" value="ECO:0007669"/>
    <property type="project" value="UniProtKB-UniRule"/>
</dbReference>
<dbReference type="InterPro" id="IPR000823">
    <property type="entry name" value="Peroxidase_pln"/>
</dbReference>
<comment type="subcellular location">
    <subcellularLocation>
        <location evidence="19">Secreted</location>
    </subcellularLocation>
</comment>
<feature type="binding site" evidence="16">
    <location>
        <position position="74"/>
    </location>
    <ligand>
        <name>Ca(2+)</name>
        <dbReference type="ChEBI" id="CHEBI:29108"/>
        <label>1</label>
    </ligand>
</feature>
<organism evidence="21 22">
    <name type="scientific">Ensete ventricosum</name>
    <name type="common">Abyssinian banana</name>
    <name type="synonym">Musa ensete</name>
    <dbReference type="NCBI Taxonomy" id="4639"/>
    <lineage>
        <taxon>Eukaryota</taxon>
        <taxon>Viridiplantae</taxon>
        <taxon>Streptophyta</taxon>
        <taxon>Embryophyta</taxon>
        <taxon>Tracheophyta</taxon>
        <taxon>Spermatophyta</taxon>
        <taxon>Magnoliopsida</taxon>
        <taxon>Liliopsida</taxon>
        <taxon>Zingiberales</taxon>
        <taxon>Musaceae</taxon>
        <taxon>Ensete</taxon>
    </lineage>
</organism>
<dbReference type="PRINTS" id="PR00461">
    <property type="entry name" value="PLPEROXIDASE"/>
</dbReference>
<feature type="disulfide bond" evidence="18">
    <location>
        <begin position="170"/>
        <end position="205"/>
    </location>
</feature>
<evidence type="ECO:0000313" key="22">
    <source>
        <dbReference type="Proteomes" id="UP001222027"/>
    </source>
</evidence>
<keyword evidence="22" id="KW-1185">Reference proteome</keyword>
<keyword evidence="5 19" id="KW-0575">Peroxidase</keyword>
<evidence type="ECO:0000256" key="18">
    <source>
        <dbReference type="PIRSR" id="PIRSR600823-5"/>
    </source>
</evidence>
<dbReference type="GO" id="GO:0020037">
    <property type="term" value="F:heme binding"/>
    <property type="evidence" value="ECO:0007669"/>
    <property type="project" value="UniProtKB-UniRule"/>
</dbReference>
<dbReference type="GO" id="GO:0046872">
    <property type="term" value="F:metal ion binding"/>
    <property type="evidence" value="ECO:0007669"/>
    <property type="project" value="UniProtKB-UniRule"/>
</dbReference>
<feature type="binding site" evidence="16">
    <location>
        <position position="217"/>
    </location>
    <ligand>
        <name>Ca(2+)</name>
        <dbReference type="ChEBI" id="CHEBI:29108"/>
        <label>2</label>
    </ligand>
</feature>
<feature type="disulfide bond" evidence="18">
    <location>
        <begin position="37"/>
        <end position="86"/>
    </location>
</feature>
<evidence type="ECO:0000256" key="19">
    <source>
        <dbReference type="RuleBase" id="RU362060"/>
    </source>
</evidence>
<feature type="binding site" evidence="16">
    <location>
        <position position="76"/>
    </location>
    <ligand>
        <name>Ca(2+)</name>
        <dbReference type="ChEBI" id="CHEBI:29108"/>
        <label>1</label>
    </ligand>
</feature>
<dbReference type="InterPro" id="IPR019794">
    <property type="entry name" value="Peroxidases_AS"/>
</dbReference>
<dbReference type="InterPro" id="IPR010255">
    <property type="entry name" value="Haem_peroxidase_sf"/>
</dbReference>
<feature type="site" description="Transition state stabilizer" evidence="17">
    <location>
        <position position="64"/>
    </location>
</feature>
<protein>
    <recommendedName>
        <fullName evidence="19">Peroxidase</fullName>
        <ecNumber evidence="19">1.11.1.7</ecNumber>
    </recommendedName>
</protein>
<comment type="cofactor">
    <cofactor evidence="16 19">
        <name>heme b</name>
        <dbReference type="ChEBI" id="CHEBI:60344"/>
    </cofactor>
    <text evidence="16 19">Binds 1 heme b (iron(II)-protoporphyrin IX) group per subunit.</text>
</comment>